<protein>
    <submittedName>
        <fullName evidence="2">GNAT family N-acetyltransferase</fullName>
    </submittedName>
</protein>
<name>A0ABY7GIH6_9GAMM</name>
<organism evidence="2 3">
    <name type="scientific">Methylomonas rapida</name>
    <dbReference type="NCBI Taxonomy" id="2963939"/>
    <lineage>
        <taxon>Bacteria</taxon>
        <taxon>Pseudomonadati</taxon>
        <taxon>Pseudomonadota</taxon>
        <taxon>Gammaproteobacteria</taxon>
        <taxon>Methylococcales</taxon>
        <taxon>Methylococcaceae</taxon>
        <taxon>Methylomonas</taxon>
    </lineage>
</organism>
<dbReference type="InterPro" id="IPR016181">
    <property type="entry name" value="Acyl_CoA_acyltransferase"/>
</dbReference>
<dbReference type="Proteomes" id="UP001162780">
    <property type="component" value="Chromosome"/>
</dbReference>
<proteinExistence type="predicted"/>
<keyword evidence="3" id="KW-1185">Reference proteome</keyword>
<evidence type="ECO:0000259" key="1">
    <source>
        <dbReference type="PROSITE" id="PS51186"/>
    </source>
</evidence>
<dbReference type="SUPFAM" id="SSF55729">
    <property type="entry name" value="Acyl-CoA N-acyltransferases (Nat)"/>
    <property type="match status" value="1"/>
</dbReference>
<gene>
    <name evidence="2" type="ORF">NM686_018935</name>
</gene>
<dbReference type="Gene3D" id="3.40.630.30">
    <property type="match status" value="1"/>
</dbReference>
<dbReference type="PROSITE" id="PS51186">
    <property type="entry name" value="GNAT"/>
    <property type="match status" value="1"/>
</dbReference>
<evidence type="ECO:0000313" key="3">
    <source>
        <dbReference type="Proteomes" id="UP001162780"/>
    </source>
</evidence>
<accession>A0ABY7GIH6</accession>
<dbReference type="EMBL" id="CP113517">
    <property type="protein sequence ID" value="WAR44406.1"/>
    <property type="molecule type" value="Genomic_DNA"/>
</dbReference>
<feature type="domain" description="N-acetyltransferase" evidence="1">
    <location>
        <begin position="22"/>
        <end position="176"/>
    </location>
</feature>
<dbReference type="InterPro" id="IPR000182">
    <property type="entry name" value="GNAT_dom"/>
</dbReference>
<sequence length="207" mass="23161">MALKYFDGLNGFTLPLADGELIDFRPVRPTDWETIQDGMSALSAQSRYLRFFSPIAKLPDDLLRYFTEVDQHQHVAWIALVHQRMEHPGVGIARFIRSDDQPAIAEFAVTVIDSYQHRGIGRVLMAVLHLMAGLEGVEILRGYVLPENDVMLNWLGELGAVGKYDNGVYRMDLAVNGDEVSSMTQGVLQKIRAFEDTVSAEAPQNPD</sequence>
<evidence type="ECO:0000313" key="2">
    <source>
        <dbReference type="EMBL" id="WAR44406.1"/>
    </source>
</evidence>
<dbReference type="RefSeq" id="WP_255189382.1">
    <property type="nucleotide sequence ID" value="NZ_CP113517.1"/>
</dbReference>
<reference evidence="2" key="1">
    <citation type="submission" date="2022-11" db="EMBL/GenBank/DDBJ databases">
        <title>Methylomonas rapida sp. nov., Carotenoid-Producing Obligate Methanotrophs with High Growth Characteristics and Biotechnological Potential.</title>
        <authorList>
            <person name="Tikhonova E.N."/>
            <person name="Suleimanov R.Z."/>
            <person name="Miroshnikov K."/>
            <person name="Oshkin I.Y."/>
            <person name="Belova S.E."/>
            <person name="Danilova O.V."/>
            <person name="Ashikhmin A."/>
            <person name="Konopkin A."/>
            <person name="But S.Y."/>
            <person name="Khmelenina V.N."/>
            <person name="Kuznetsov N."/>
            <person name="Pimenov N.V."/>
            <person name="Dedysh S.N."/>
        </authorList>
    </citation>
    <scope>NUCLEOTIDE SEQUENCE</scope>
    <source>
        <strain evidence="2">MP1</strain>
    </source>
</reference>